<dbReference type="GO" id="GO:0016740">
    <property type="term" value="F:transferase activity"/>
    <property type="evidence" value="ECO:0007669"/>
    <property type="project" value="UniProtKB-KW"/>
</dbReference>
<protein>
    <submittedName>
        <fullName evidence="1">Glycosyl transferase family 2</fullName>
    </submittedName>
</protein>
<organism evidence="1">
    <name type="scientific">mine drainage metagenome</name>
    <dbReference type="NCBI Taxonomy" id="410659"/>
    <lineage>
        <taxon>unclassified sequences</taxon>
        <taxon>metagenomes</taxon>
        <taxon>ecological metagenomes</taxon>
    </lineage>
</organism>
<dbReference type="AlphaFoldDB" id="T1A546"/>
<proteinExistence type="predicted"/>
<evidence type="ECO:0000313" key="1">
    <source>
        <dbReference type="EMBL" id="EQD36980.1"/>
    </source>
</evidence>
<comment type="caution">
    <text evidence="1">The sequence shown here is derived from an EMBL/GenBank/DDBJ whole genome shotgun (WGS) entry which is preliminary data.</text>
</comment>
<dbReference type="Pfam" id="PF13578">
    <property type="entry name" value="Methyltransf_24"/>
    <property type="match status" value="1"/>
</dbReference>
<name>T1A546_9ZZZZ</name>
<reference evidence="1" key="2">
    <citation type="journal article" date="2014" name="ISME J.">
        <title>Microbial stratification in low pH oxic and suboxic macroscopic growths along an acid mine drainage.</title>
        <authorList>
            <person name="Mendez-Garcia C."/>
            <person name="Mesa V."/>
            <person name="Sprenger R.R."/>
            <person name="Richter M."/>
            <person name="Diez M.S."/>
            <person name="Solano J."/>
            <person name="Bargiela R."/>
            <person name="Golyshina O.V."/>
            <person name="Manteca A."/>
            <person name="Ramos J.L."/>
            <person name="Gallego J.R."/>
            <person name="Llorente I."/>
            <person name="Martins Dos Santos V.A."/>
            <person name="Jensen O.N."/>
            <person name="Pelaez A.I."/>
            <person name="Sanchez J."/>
            <person name="Ferrer M."/>
        </authorList>
    </citation>
    <scope>NUCLEOTIDE SEQUENCE</scope>
</reference>
<feature type="non-terminal residue" evidence="1">
    <location>
        <position position="325"/>
    </location>
</feature>
<keyword evidence="1" id="KW-0808">Transferase</keyword>
<feature type="non-terminal residue" evidence="1">
    <location>
        <position position="1"/>
    </location>
</feature>
<dbReference type="InterPro" id="IPR029063">
    <property type="entry name" value="SAM-dependent_MTases_sf"/>
</dbReference>
<dbReference type="SUPFAM" id="SSF53335">
    <property type="entry name" value="S-adenosyl-L-methionine-dependent methyltransferases"/>
    <property type="match status" value="1"/>
</dbReference>
<reference evidence="1" key="1">
    <citation type="submission" date="2013-08" db="EMBL/GenBank/DDBJ databases">
        <authorList>
            <person name="Mendez C."/>
            <person name="Richter M."/>
            <person name="Ferrer M."/>
            <person name="Sanchez J."/>
        </authorList>
    </citation>
    <scope>NUCLEOTIDE SEQUENCE</scope>
</reference>
<gene>
    <name evidence="1" type="ORF">B1B_16302</name>
</gene>
<accession>T1A546</accession>
<dbReference type="EMBL" id="AUZY01010843">
    <property type="protein sequence ID" value="EQD36980.1"/>
    <property type="molecule type" value="Genomic_DNA"/>
</dbReference>
<sequence>DEFVFPPNESPHDFLNRQSCDVVRSCMFQVYRHRNDKNLDPSLAPIPQRIHGDPDLFSTDTQANRAANSVYIKPNIVRPSKRICFLPGHHQIEGNPQASPESYVGAHWQMADPSIAIARRMERKARVSERNRARQMGWQHFDITVDKIKEECERHLDDPVIDALSSFTEIAVQNLPSMGLNGKSEGKDSPASDIIGRVFHIGDMHKFDLLQHQICLLPPRRTVPFMSWRQHVPFAMLLVDFLKPRTLVELGVHYGDSYCAFCQAVAELRLGTSCYGVDTWKGDPHASFYGPEVLADLAAHHDPLYGSFSHLIQSTFDEAVQHFPD</sequence>